<reference evidence="4" key="1">
    <citation type="submission" date="2022-03" db="EMBL/GenBank/DDBJ databases">
        <title>A functionally conserved STORR gene fusion in Papaver species that diverged 16.8 million years ago.</title>
        <authorList>
            <person name="Catania T."/>
        </authorList>
    </citation>
    <scope>NUCLEOTIDE SEQUENCE</scope>
    <source>
        <strain evidence="4">S-191538</strain>
    </source>
</reference>
<feature type="coiled-coil region" evidence="1">
    <location>
        <begin position="146"/>
        <end position="187"/>
    </location>
</feature>
<keyword evidence="3" id="KW-0472">Membrane</keyword>
<evidence type="ECO:0000313" key="4">
    <source>
        <dbReference type="EMBL" id="MCL7029823.1"/>
    </source>
</evidence>
<dbReference type="Proteomes" id="UP001177140">
    <property type="component" value="Unassembled WGS sequence"/>
</dbReference>
<keyword evidence="3" id="KW-0812">Transmembrane</keyword>
<comment type="caution">
    <text evidence="4">The sequence shown here is derived from an EMBL/GenBank/DDBJ whole genome shotgun (WGS) entry which is preliminary data.</text>
</comment>
<protein>
    <submittedName>
        <fullName evidence="4">Uncharacterized protein</fullName>
    </submittedName>
</protein>
<dbReference type="AlphaFoldDB" id="A0AA41V9Q8"/>
<proteinExistence type="predicted"/>
<evidence type="ECO:0000256" key="1">
    <source>
        <dbReference type="SAM" id="Coils"/>
    </source>
</evidence>
<feature type="transmembrane region" description="Helical" evidence="3">
    <location>
        <begin position="127"/>
        <end position="146"/>
    </location>
</feature>
<dbReference type="EMBL" id="JAJJMA010094553">
    <property type="protein sequence ID" value="MCL7029823.1"/>
    <property type="molecule type" value="Genomic_DNA"/>
</dbReference>
<organism evidence="4 5">
    <name type="scientific">Papaver nudicaule</name>
    <name type="common">Iceland poppy</name>
    <dbReference type="NCBI Taxonomy" id="74823"/>
    <lineage>
        <taxon>Eukaryota</taxon>
        <taxon>Viridiplantae</taxon>
        <taxon>Streptophyta</taxon>
        <taxon>Embryophyta</taxon>
        <taxon>Tracheophyta</taxon>
        <taxon>Spermatophyta</taxon>
        <taxon>Magnoliopsida</taxon>
        <taxon>Ranunculales</taxon>
        <taxon>Papaveraceae</taxon>
        <taxon>Papaveroideae</taxon>
        <taxon>Papaver</taxon>
    </lineage>
</organism>
<keyword evidence="3" id="KW-1133">Transmembrane helix</keyword>
<accession>A0AA41V9Q8</accession>
<evidence type="ECO:0000256" key="3">
    <source>
        <dbReference type="SAM" id="Phobius"/>
    </source>
</evidence>
<keyword evidence="1" id="KW-0175">Coiled coil</keyword>
<evidence type="ECO:0000313" key="5">
    <source>
        <dbReference type="Proteomes" id="UP001177140"/>
    </source>
</evidence>
<feature type="region of interest" description="Disordered" evidence="2">
    <location>
        <begin position="1"/>
        <end position="45"/>
    </location>
</feature>
<keyword evidence="5" id="KW-1185">Reference proteome</keyword>
<sequence length="220" mass="25249">MEVKNTSKVANKRTVEEECGGTETTSHRLVKNPRNESKETSDKDVDDYNDQLRQLKLKVSLLKQDHDDKLKAFDEADCSMSSVEVTEKFMKANRDYKIALNKYGFAQMELIRKIIREVSSISVMNSLFFYFHLLLGFNIGWLYDFYKEVKAKYDSRARTIARLKEELVQLEAVVKEKEADQQRLMAETSAAHASVNLAKAAFAAKAKELREKEAEFDAAT</sequence>
<name>A0AA41V9Q8_PAPNU</name>
<evidence type="ECO:0000256" key="2">
    <source>
        <dbReference type="SAM" id="MobiDB-lite"/>
    </source>
</evidence>
<feature type="compositionally biased region" description="Basic and acidic residues" evidence="2">
    <location>
        <begin position="33"/>
        <end position="43"/>
    </location>
</feature>
<gene>
    <name evidence="4" type="ORF">MKW94_007415</name>
</gene>